<dbReference type="AlphaFoldDB" id="A0A6S6XP45"/>
<accession>A0A6S6XP45</accession>
<dbReference type="Proteomes" id="UP000515733">
    <property type="component" value="Chromosome"/>
</dbReference>
<proteinExistence type="inferred from homology"/>
<dbReference type="Pfam" id="PF04966">
    <property type="entry name" value="OprB"/>
    <property type="match status" value="1"/>
</dbReference>
<evidence type="ECO:0000256" key="1">
    <source>
        <dbReference type="ARBA" id="ARBA00008769"/>
    </source>
</evidence>
<sequence>MLLSALCLGGAMAQEDDAIPDYREETLSGDWGGLRRDWYRQGLAVEAGYKWDMLKVTSGGQARGGRPMEHLDLKAKLDLESMLGWEATTAYFNYIHDAGGKLNRDYLGSQLASSNIEVTVSTGRLFHAWVEKGFWGNRLSLLAGLYPIDSEFQVLDSAGVFVQPPYGAMADIALTRGPSIFNNSAFGLRAKWRSADATVYFQGAVLDGIPGDPRHPKATHVRFDKGDGAMQIVELGYAPREKGHLFEPASPEKGVPTTPELKAHEAREAYEKYAFGLWRYTTRVDDLMDIDDAGVPMQRRSQGWYALLERSLWQWAGGDLSAFFRTGVTDGNSIAIRRATNLGLVMRGPLPNREKDQFGAAHTRGTLGGKFRESQELAGIGTVKAESAVEITYLVQVNKWLAVQPVWQRYRDPGATSGVSSATVLGLRLGVAL</sequence>
<organism evidence="3 4">
    <name type="scientific">Denitratisoma oestradiolicum</name>
    <dbReference type="NCBI Taxonomy" id="311182"/>
    <lineage>
        <taxon>Bacteria</taxon>
        <taxon>Pseudomonadati</taxon>
        <taxon>Pseudomonadota</taxon>
        <taxon>Betaproteobacteria</taxon>
        <taxon>Nitrosomonadales</taxon>
        <taxon>Sterolibacteriaceae</taxon>
        <taxon>Denitratisoma</taxon>
    </lineage>
</organism>
<dbReference type="GO" id="GO:0016020">
    <property type="term" value="C:membrane"/>
    <property type="evidence" value="ECO:0007669"/>
    <property type="project" value="InterPro"/>
</dbReference>
<name>A0A6S6XP45_9PROT</name>
<dbReference type="InterPro" id="IPR052932">
    <property type="entry name" value="OprB_Porin"/>
</dbReference>
<evidence type="ECO:0000256" key="2">
    <source>
        <dbReference type="RuleBase" id="RU363072"/>
    </source>
</evidence>
<dbReference type="EMBL" id="LR778301">
    <property type="protein sequence ID" value="CAB1367731.1"/>
    <property type="molecule type" value="Genomic_DNA"/>
</dbReference>
<dbReference type="KEGG" id="doe:DENOEST_0566"/>
<dbReference type="GO" id="GO:0015288">
    <property type="term" value="F:porin activity"/>
    <property type="evidence" value="ECO:0007669"/>
    <property type="project" value="InterPro"/>
</dbReference>
<evidence type="ECO:0000313" key="3">
    <source>
        <dbReference type="EMBL" id="CAB1367731.1"/>
    </source>
</evidence>
<gene>
    <name evidence="3" type="ORF">DENOEST_0566</name>
</gene>
<dbReference type="PANTHER" id="PTHR37944:SF1">
    <property type="entry name" value="PORIN B"/>
    <property type="match status" value="1"/>
</dbReference>
<dbReference type="InterPro" id="IPR007049">
    <property type="entry name" value="Carb-sel_porin_OprB"/>
</dbReference>
<dbReference type="PANTHER" id="PTHR37944">
    <property type="entry name" value="PORIN B"/>
    <property type="match status" value="1"/>
</dbReference>
<protein>
    <submittedName>
        <fullName evidence="3">Porin</fullName>
    </submittedName>
</protein>
<keyword evidence="4" id="KW-1185">Reference proteome</keyword>
<evidence type="ECO:0000313" key="4">
    <source>
        <dbReference type="Proteomes" id="UP000515733"/>
    </source>
</evidence>
<dbReference type="InterPro" id="IPR038673">
    <property type="entry name" value="OprB_sf"/>
</dbReference>
<dbReference type="Gene3D" id="2.40.160.180">
    <property type="entry name" value="Carbohydrate-selective porin OprB"/>
    <property type="match status" value="1"/>
</dbReference>
<comment type="similarity">
    <text evidence="1 2">Belongs to the OprB family.</text>
</comment>
<dbReference type="GO" id="GO:0008643">
    <property type="term" value="P:carbohydrate transport"/>
    <property type="evidence" value="ECO:0007669"/>
    <property type="project" value="InterPro"/>
</dbReference>
<reference evidence="3 4" key="1">
    <citation type="submission" date="2020-03" db="EMBL/GenBank/DDBJ databases">
        <authorList>
            <consortium name="Genoscope - CEA"/>
            <person name="William W."/>
        </authorList>
    </citation>
    <scope>NUCLEOTIDE SEQUENCE [LARGE SCALE GENOMIC DNA]</scope>
    <source>
        <strain evidence="4">DSM 16959</strain>
    </source>
</reference>